<feature type="domain" description="Methyltransferase" evidence="2">
    <location>
        <begin position="37"/>
        <end position="130"/>
    </location>
</feature>
<sequence length="170" mass="19001">MPTDYEQLYRESRKALGEPTRAFEDFFDHYPKPRALVLDIGCGQGRDALFIARLGHHVTGIDQSPSGIADMLGDAAAENLDIEGEVADVRVYRPAGTYDVIVIDRTLHMLRAEDRIAVLQTLLRHIGDNGCILIADENRNMPAFKIVFEADERGWAVIVEKSGTLFLQCQ</sequence>
<dbReference type="AlphaFoldDB" id="A0A3D9FEF2"/>
<accession>A0A3D9FEF2</accession>
<dbReference type="EMBL" id="QRDP01000004">
    <property type="protein sequence ID" value="RED16038.1"/>
    <property type="molecule type" value="Genomic_DNA"/>
</dbReference>
<dbReference type="CDD" id="cd02440">
    <property type="entry name" value="AdoMet_MTases"/>
    <property type="match status" value="1"/>
</dbReference>
<protein>
    <submittedName>
        <fullName evidence="3">Methyltransferase family protein</fullName>
    </submittedName>
</protein>
<dbReference type="PANTHER" id="PTHR43861">
    <property type="entry name" value="TRANS-ACONITATE 2-METHYLTRANSFERASE-RELATED"/>
    <property type="match status" value="1"/>
</dbReference>
<dbReference type="GO" id="GO:0032259">
    <property type="term" value="P:methylation"/>
    <property type="evidence" value="ECO:0007669"/>
    <property type="project" value="UniProtKB-KW"/>
</dbReference>
<comment type="caution">
    <text evidence="3">The sequence shown here is derived from an EMBL/GenBank/DDBJ whole genome shotgun (WGS) entry which is preliminary data.</text>
</comment>
<evidence type="ECO:0000313" key="3">
    <source>
        <dbReference type="EMBL" id="RED16038.1"/>
    </source>
</evidence>
<dbReference type="SUPFAM" id="SSF53335">
    <property type="entry name" value="S-adenosyl-L-methionine-dependent methyltransferases"/>
    <property type="match status" value="1"/>
</dbReference>
<keyword evidence="4" id="KW-1185">Reference proteome</keyword>
<evidence type="ECO:0000256" key="1">
    <source>
        <dbReference type="ARBA" id="ARBA00022679"/>
    </source>
</evidence>
<dbReference type="OrthoDB" id="9777638at2"/>
<dbReference type="Gene3D" id="3.40.50.150">
    <property type="entry name" value="Vaccinia Virus protein VP39"/>
    <property type="match status" value="1"/>
</dbReference>
<name>A0A3D9FEF2_9SPHN</name>
<gene>
    <name evidence="3" type="ORF">DFR46_1049</name>
</gene>
<reference evidence="3 4" key="1">
    <citation type="submission" date="2018-07" db="EMBL/GenBank/DDBJ databases">
        <title>Genomic Encyclopedia of Type Strains, Phase IV (KMG-IV): sequencing the most valuable type-strain genomes for metagenomic binning, comparative biology and taxonomic classification.</title>
        <authorList>
            <person name="Goeker M."/>
        </authorList>
    </citation>
    <scope>NUCLEOTIDE SEQUENCE [LARGE SCALE GENOMIC DNA]</scope>
    <source>
        <strain evidence="3 4">DSM 26725</strain>
    </source>
</reference>
<keyword evidence="3" id="KW-0489">Methyltransferase</keyword>
<dbReference type="RefSeq" id="WP_116235486.1">
    <property type="nucleotide sequence ID" value="NZ_QRDP01000004.1"/>
</dbReference>
<evidence type="ECO:0000313" key="4">
    <source>
        <dbReference type="Proteomes" id="UP000256310"/>
    </source>
</evidence>
<proteinExistence type="predicted"/>
<dbReference type="Pfam" id="PF13649">
    <property type="entry name" value="Methyltransf_25"/>
    <property type="match status" value="1"/>
</dbReference>
<keyword evidence="1 3" id="KW-0808">Transferase</keyword>
<dbReference type="Proteomes" id="UP000256310">
    <property type="component" value="Unassembled WGS sequence"/>
</dbReference>
<dbReference type="InterPro" id="IPR041698">
    <property type="entry name" value="Methyltransf_25"/>
</dbReference>
<dbReference type="GO" id="GO:0008168">
    <property type="term" value="F:methyltransferase activity"/>
    <property type="evidence" value="ECO:0007669"/>
    <property type="project" value="UniProtKB-KW"/>
</dbReference>
<organism evidence="3 4">
    <name type="scientific">Parasphingopyxis lamellibrachiae</name>
    <dbReference type="NCBI Taxonomy" id="680125"/>
    <lineage>
        <taxon>Bacteria</taxon>
        <taxon>Pseudomonadati</taxon>
        <taxon>Pseudomonadota</taxon>
        <taxon>Alphaproteobacteria</taxon>
        <taxon>Sphingomonadales</taxon>
        <taxon>Sphingomonadaceae</taxon>
        <taxon>Parasphingopyxis</taxon>
    </lineage>
</organism>
<evidence type="ECO:0000259" key="2">
    <source>
        <dbReference type="Pfam" id="PF13649"/>
    </source>
</evidence>
<dbReference type="InterPro" id="IPR029063">
    <property type="entry name" value="SAM-dependent_MTases_sf"/>
</dbReference>